<name>A0A6C2U9K1_PONDE</name>
<gene>
    <name evidence="2" type="ORF">PDESU_05256</name>
</gene>
<keyword evidence="3" id="KW-1185">Reference proteome</keyword>
<feature type="chain" id="PRO_5025448267" evidence="1">
    <location>
        <begin position="25"/>
        <end position="890"/>
    </location>
</feature>
<dbReference type="EMBL" id="CAAHFG010000004">
    <property type="protein sequence ID" value="VGO16665.1"/>
    <property type="molecule type" value="Genomic_DNA"/>
</dbReference>
<proteinExistence type="predicted"/>
<dbReference type="Proteomes" id="UP000366872">
    <property type="component" value="Unassembled WGS sequence"/>
</dbReference>
<dbReference type="AlphaFoldDB" id="A0A6C2U9K1"/>
<sequence>MKGTGRIMVRSMIAGMALATAVQADVVTQLVNLAEWDEGSTWSSGIAPTNGNDYTSTLWLRVSDASSAFGGDSFTLLTGSQLQLRDSVNTFVVPNLVMDGGAVYAGTGANITFALDGTIDVVSDSAFTCWWGTQGTTGPRNLRILSEISGSGDLSTSASSASTTHFVAIENTDNSGYSGDWTATRGTFIFATGGSVGTGSIAINAGAGLTIGGDWDQSAAGATLSIGDSGASEINLSNSNWKVESMTFGGAGVPPGTYTAAELNTFGDTVFVNGGTIEVVTGPAPPGDVYFVSDKVNWTDPTAWSDGVAATNINNYYVTNNYLFSPVSPATFPGKSLTIRGEGTQFQLKVTGSEVISVDNLTMDGGVLVAGTGNDVESKIDGEINVISDSRFQGYMSSEGVTRDLRVLSKVYNTEPDVEVEMYYSNTESTHTIYIDNAVNEFSGTWVVYCGTNEFANAGAVGTGSIEVLNNGKLRILGDWNQSEAGASLTVNDSANANVDLGGYDWAVSNLVFGGSSVAAGTYTATELNALGANPVFSGSGTLTVGTVVNTLVYMDVLASAQTWTSATIWDNDMAPTSGFDYVVPSTGNLKSPDGNVAFQGDSLTVLAGGKVQVRGKEDLGTVTTIADLRFSGGTGFGTLEFPTLASGTGNVANQMDGHILNSGYTMVSGYYSATATRGLRIYSQIEGDGIFRTTASSSSTETTVVFDVMSPSNTYSGVWQSHRGMLRFESGGAAGPASIEVFAGAGLTIDGDWNESTNNTSLTVADSAGTVVELGSNTWIIANVTVGTNLLAEAEYTVAELNSYLTNPAFTGTTGKIKVGVEGDVPNPPTLEGEMNGGDITFTWTDSRFKLQSRPQLTFGDWVDVPGGVSSPFIVPATNDVEFLRLIEK</sequence>
<evidence type="ECO:0000313" key="2">
    <source>
        <dbReference type="EMBL" id="VGO16665.1"/>
    </source>
</evidence>
<evidence type="ECO:0000256" key="1">
    <source>
        <dbReference type="SAM" id="SignalP"/>
    </source>
</evidence>
<organism evidence="2 3">
    <name type="scientific">Pontiella desulfatans</name>
    <dbReference type="NCBI Taxonomy" id="2750659"/>
    <lineage>
        <taxon>Bacteria</taxon>
        <taxon>Pseudomonadati</taxon>
        <taxon>Kiritimatiellota</taxon>
        <taxon>Kiritimatiellia</taxon>
        <taxon>Kiritimatiellales</taxon>
        <taxon>Pontiellaceae</taxon>
        <taxon>Pontiella</taxon>
    </lineage>
</organism>
<accession>A0A6C2U9K1</accession>
<protein>
    <submittedName>
        <fullName evidence="2">Uncharacterized protein</fullName>
    </submittedName>
</protein>
<keyword evidence="1" id="KW-0732">Signal</keyword>
<evidence type="ECO:0000313" key="3">
    <source>
        <dbReference type="Proteomes" id="UP000366872"/>
    </source>
</evidence>
<feature type="signal peptide" evidence="1">
    <location>
        <begin position="1"/>
        <end position="24"/>
    </location>
</feature>
<reference evidence="2 3" key="1">
    <citation type="submission" date="2019-04" db="EMBL/GenBank/DDBJ databases">
        <authorList>
            <person name="Van Vliet M D."/>
        </authorList>
    </citation>
    <scope>NUCLEOTIDE SEQUENCE [LARGE SCALE GENOMIC DNA]</scope>
    <source>
        <strain evidence="2 3">F1</strain>
    </source>
</reference>